<dbReference type="PANTHER" id="PTHR43542">
    <property type="entry name" value="METHYLTRANSFERASE"/>
    <property type="match status" value="1"/>
</dbReference>
<evidence type="ECO:0000313" key="4">
    <source>
        <dbReference type="Proteomes" id="UP000298714"/>
    </source>
</evidence>
<dbReference type="RefSeq" id="WP_222873900.1">
    <property type="nucleotide sequence ID" value="NZ_CP039704.1"/>
</dbReference>
<proteinExistence type="predicted"/>
<dbReference type="Gene3D" id="3.40.50.150">
    <property type="entry name" value="Vaccinia Virus protein VP39"/>
    <property type="match status" value="1"/>
</dbReference>
<reference evidence="4" key="1">
    <citation type="submission" date="2019-04" db="EMBL/GenBank/DDBJ databases">
        <title>Complete genome sequence of Sphingomonas sp. W1-2-3.</title>
        <authorList>
            <person name="Im W.T."/>
        </authorList>
    </citation>
    <scope>NUCLEOTIDE SEQUENCE [LARGE SCALE GENOMIC DNA]</scope>
    <source>
        <strain evidence="4">W1-2-3</strain>
    </source>
</reference>
<keyword evidence="1 3" id="KW-0489">Methyltransferase</keyword>
<evidence type="ECO:0000313" key="3">
    <source>
        <dbReference type="EMBL" id="QCI79081.1"/>
    </source>
</evidence>
<dbReference type="EMBL" id="CP039704">
    <property type="protein sequence ID" value="QCI79081.1"/>
    <property type="molecule type" value="Genomic_DNA"/>
</dbReference>
<gene>
    <name evidence="3" type="primary">rsmD</name>
    <name evidence="3" type="ORF">E6W36_04320</name>
</gene>
<dbReference type="SUPFAM" id="SSF53335">
    <property type="entry name" value="S-adenosyl-L-methionine-dependent methyltransferases"/>
    <property type="match status" value="1"/>
</dbReference>
<dbReference type="GO" id="GO:0003676">
    <property type="term" value="F:nucleic acid binding"/>
    <property type="evidence" value="ECO:0007669"/>
    <property type="project" value="InterPro"/>
</dbReference>
<dbReference type="GO" id="GO:0052913">
    <property type="term" value="F:16S rRNA (guanine(966)-N(2))-methyltransferase activity"/>
    <property type="evidence" value="ECO:0007669"/>
    <property type="project" value="UniProtKB-EC"/>
</dbReference>
<dbReference type="InterPro" id="IPR004398">
    <property type="entry name" value="RNA_MeTrfase_RsmD"/>
</dbReference>
<dbReference type="Pfam" id="PF03602">
    <property type="entry name" value="Cons_hypoth95"/>
    <property type="match status" value="1"/>
</dbReference>
<dbReference type="EC" id="2.1.1.171" evidence="3"/>
<name>A0A4D7C204_9SPHN</name>
<dbReference type="InterPro" id="IPR002052">
    <property type="entry name" value="DNA_methylase_N6_adenine_CS"/>
</dbReference>
<keyword evidence="2 3" id="KW-0808">Transferase</keyword>
<dbReference type="AlphaFoldDB" id="A0A4D7C204"/>
<sequence>MSVRIIAGKWKGRKLPVPEGLAIRPTADRVREAVFSRLQSMLGDWEGLRVADICAGSGAFGLEALSRGAAHATFVEQNRAAATAIAQTLKLLDQPGSATILAQDARTLPAAAAPYDVLYLDPPYADGLHGPILEQLLQAQWVQDTSIIVAETQGNDSLLPAYLKDAAGRFEIVTNHRYGKTQTFVISYRQHE</sequence>
<evidence type="ECO:0000256" key="2">
    <source>
        <dbReference type="ARBA" id="ARBA00022679"/>
    </source>
</evidence>
<evidence type="ECO:0000256" key="1">
    <source>
        <dbReference type="ARBA" id="ARBA00022603"/>
    </source>
</evidence>
<dbReference type="KEGG" id="hgn:E6W36_04320"/>
<dbReference type="PIRSF" id="PIRSF004553">
    <property type="entry name" value="CHP00095"/>
    <property type="match status" value="1"/>
</dbReference>
<dbReference type="PANTHER" id="PTHR43542:SF1">
    <property type="entry name" value="METHYLTRANSFERASE"/>
    <property type="match status" value="1"/>
</dbReference>
<accession>A0A4D7C204</accession>
<dbReference type="NCBIfam" id="TIGR00095">
    <property type="entry name" value="16S rRNA (guanine(966)-N(2))-methyltransferase RsmD"/>
    <property type="match status" value="1"/>
</dbReference>
<dbReference type="InterPro" id="IPR029063">
    <property type="entry name" value="SAM-dependent_MTases_sf"/>
</dbReference>
<keyword evidence="4" id="KW-1185">Reference proteome</keyword>
<dbReference type="CDD" id="cd02440">
    <property type="entry name" value="AdoMet_MTases"/>
    <property type="match status" value="1"/>
</dbReference>
<organism evidence="3 4">
    <name type="scientific">Hankyongella ginsenosidimutans</name>
    <dbReference type="NCBI Taxonomy" id="1763828"/>
    <lineage>
        <taxon>Bacteria</taxon>
        <taxon>Pseudomonadati</taxon>
        <taxon>Pseudomonadota</taxon>
        <taxon>Alphaproteobacteria</taxon>
        <taxon>Sphingomonadales</taxon>
        <taxon>Sphingomonadaceae</taxon>
        <taxon>Hankyongella</taxon>
    </lineage>
</organism>
<dbReference type="Proteomes" id="UP000298714">
    <property type="component" value="Chromosome"/>
</dbReference>
<dbReference type="PROSITE" id="PS00092">
    <property type="entry name" value="N6_MTASE"/>
    <property type="match status" value="1"/>
</dbReference>
<protein>
    <submittedName>
        <fullName evidence="3">16S rRNA (Guanine(966)-N(2))-methyltransferase RsmD</fullName>
        <ecNumber evidence="3">2.1.1.171</ecNumber>
    </submittedName>
</protein>